<evidence type="ECO:0000313" key="3">
    <source>
        <dbReference type="Proteomes" id="UP001497482"/>
    </source>
</evidence>
<gene>
    <name evidence="2" type="ORF">KC01_LOCUS26949</name>
</gene>
<proteinExistence type="predicted"/>
<organism evidence="2 3">
    <name type="scientific">Knipowitschia caucasica</name>
    <name type="common">Caucasian dwarf goby</name>
    <name type="synonym">Pomatoschistus caucasicus</name>
    <dbReference type="NCBI Taxonomy" id="637954"/>
    <lineage>
        <taxon>Eukaryota</taxon>
        <taxon>Metazoa</taxon>
        <taxon>Chordata</taxon>
        <taxon>Craniata</taxon>
        <taxon>Vertebrata</taxon>
        <taxon>Euteleostomi</taxon>
        <taxon>Actinopterygii</taxon>
        <taxon>Neopterygii</taxon>
        <taxon>Teleostei</taxon>
        <taxon>Neoteleostei</taxon>
        <taxon>Acanthomorphata</taxon>
        <taxon>Gobiaria</taxon>
        <taxon>Gobiiformes</taxon>
        <taxon>Gobioidei</taxon>
        <taxon>Gobiidae</taxon>
        <taxon>Gobiinae</taxon>
        <taxon>Knipowitschia</taxon>
    </lineage>
</organism>
<feature type="region of interest" description="Disordered" evidence="1">
    <location>
        <begin position="1"/>
        <end position="38"/>
    </location>
</feature>
<evidence type="ECO:0000313" key="2">
    <source>
        <dbReference type="EMBL" id="CAL1598582.1"/>
    </source>
</evidence>
<feature type="compositionally biased region" description="Polar residues" evidence="1">
    <location>
        <begin position="1"/>
        <end position="16"/>
    </location>
</feature>
<name>A0AAV2LEG2_KNICA</name>
<feature type="compositionally biased region" description="Basic and acidic residues" evidence="1">
    <location>
        <begin position="105"/>
        <end position="114"/>
    </location>
</feature>
<dbReference type="Proteomes" id="UP001497482">
    <property type="component" value="Chromosome 22"/>
</dbReference>
<keyword evidence="3" id="KW-1185">Reference proteome</keyword>
<sequence length="125" mass="13760">MATVKTCLSSRSSVSHPSGDRRLQTRRRRKDSGGDVREVGEEVTRTWGWCGPWRGGGFRVRTARLHLSVTVTVGLQGVREGRALGGRVFDKTPADCVGPVFPVQDGRRQGEETGPRAASKTRLHY</sequence>
<reference evidence="2 3" key="1">
    <citation type="submission" date="2024-04" db="EMBL/GenBank/DDBJ databases">
        <authorList>
            <person name="Waldvogel A.-M."/>
            <person name="Schoenle A."/>
        </authorList>
    </citation>
    <scope>NUCLEOTIDE SEQUENCE [LARGE SCALE GENOMIC DNA]</scope>
</reference>
<protein>
    <submittedName>
        <fullName evidence="2">Uncharacterized protein</fullName>
    </submittedName>
</protein>
<evidence type="ECO:0000256" key="1">
    <source>
        <dbReference type="SAM" id="MobiDB-lite"/>
    </source>
</evidence>
<feature type="region of interest" description="Disordered" evidence="1">
    <location>
        <begin position="100"/>
        <end position="125"/>
    </location>
</feature>
<dbReference type="AlphaFoldDB" id="A0AAV2LEG2"/>
<accession>A0AAV2LEG2</accession>
<dbReference type="EMBL" id="OZ035844">
    <property type="protein sequence ID" value="CAL1598582.1"/>
    <property type="molecule type" value="Genomic_DNA"/>
</dbReference>